<comment type="similarity">
    <text evidence="2 7">Belongs to the MscS (TC 1.A.23) family.</text>
</comment>
<dbReference type="InterPro" id="IPR049142">
    <property type="entry name" value="MS_channel_1st"/>
</dbReference>
<dbReference type="Pfam" id="PF21082">
    <property type="entry name" value="MS_channel_3rd"/>
    <property type="match status" value="1"/>
</dbReference>
<evidence type="ECO:0000313" key="12">
    <source>
        <dbReference type="Proteomes" id="UP000177515"/>
    </source>
</evidence>
<dbReference type="Pfam" id="PF21088">
    <property type="entry name" value="MS_channel_1st"/>
    <property type="match status" value="1"/>
</dbReference>
<feature type="domain" description="Mechanosensitive ion channel MscS" evidence="8">
    <location>
        <begin position="112"/>
        <end position="177"/>
    </location>
</feature>
<dbReference type="InterPro" id="IPR011014">
    <property type="entry name" value="MscS_channel_TM-2"/>
</dbReference>
<feature type="domain" description="Mechanosensitive ion channel MscS C-terminal" evidence="9">
    <location>
        <begin position="187"/>
        <end position="263"/>
    </location>
</feature>
<dbReference type="InterPro" id="IPR010920">
    <property type="entry name" value="LSM_dom_sf"/>
</dbReference>
<comment type="caution">
    <text evidence="7">Lacks conserved residue(s) required for the propagation of feature annotation.</text>
</comment>
<dbReference type="InterPro" id="IPR049278">
    <property type="entry name" value="MS_channel_C"/>
</dbReference>
<keyword evidence="4 7" id="KW-0812">Transmembrane</keyword>
<evidence type="ECO:0000259" key="10">
    <source>
        <dbReference type="Pfam" id="PF21088"/>
    </source>
</evidence>
<dbReference type="Gene3D" id="3.30.70.100">
    <property type="match status" value="1"/>
</dbReference>
<keyword evidence="7" id="KW-0406">Ion transport</keyword>
<comment type="subcellular location">
    <subcellularLocation>
        <location evidence="7">Cell inner membrane</location>
        <topology evidence="7">Multi-pass membrane protein</topology>
    </subcellularLocation>
    <subcellularLocation>
        <location evidence="1">Cell membrane</location>
        <topology evidence="1">Multi-pass membrane protein</topology>
    </subcellularLocation>
</comment>
<feature type="domain" description="Mechanosensitive ion channel transmembrane helices 2/3" evidence="10">
    <location>
        <begin position="77"/>
        <end position="110"/>
    </location>
</feature>
<keyword evidence="7" id="KW-0407">Ion channel</keyword>
<dbReference type="InterPro" id="IPR006685">
    <property type="entry name" value="MscS_channel_2nd"/>
</dbReference>
<keyword evidence="12" id="KW-1185">Reference proteome</keyword>
<dbReference type="Pfam" id="PF00924">
    <property type="entry name" value="MS_channel_2nd"/>
    <property type="match status" value="1"/>
</dbReference>
<evidence type="ECO:0000256" key="7">
    <source>
        <dbReference type="RuleBase" id="RU369025"/>
    </source>
</evidence>
<protein>
    <recommendedName>
        <fullName evidence="7">Small-conductance mechanosensitive channel</fullName>
    </recommendedName>
</protein>
<comment type="subunit">
    <text evidence="7">Homoheptamer.</text>
</comment>
<keyword evidence="6 7" id="KW-0472">Membrane</keyword>
<dbReference type="Gene3D" id="1.10.287.1260">
    <property type="match status" value="1"/>
</dbReference>
<dbReference type="SUPFAM" id="SSF50182">
    <property type="entry name" value="Sm-like ribonucleoproteins"/>
    <property type="match status" value="1"/>
</dbReference>
<evidence type="ECO:0000313" key="11">
    <source>
        <dbReference type="EMBL" id="AOZ08279.1"/>
    </source>
</evidence>
<keyword evidence="5 7" id="KW-1133">Transmembrane helix</keyword>
<dbReference type="InterPro" id="IPR008910">
    <property type="entry name" value="MSC_TM_helix"/>
</dbReference>
<evidence type="ECO:0000256" key="5">
    <source>
        <dbReference type="ARBA" id="ARBA00022989"/>
    </source>
</evidence>
<dbReference type="RefSeq" id="WP_071017665.1">
    <property type="nucleotide sequence ID" value="NZ_CP017755.1"/>
</dbReference>
<keyword evidence="7" id="KW-0813">Transport</keyword>
<evidence type="ECO:0000256" key="1">
    <source>
        <dbReference type="ARBA" id="ARBA00004651"/>
    </source>
</evidence>
<evidence type="ECO:0000256" key="2">
    <source>
        <dbReference type="ARBA" id="ARBA00008017"/>
    </source>
</evidence>
<organism evidence="11 12">
    <name type="scientific">Cupriavidus malaysiensis</name>
    <dbReference type="NCBI Taxonomy" id="367825"/>
    <lineage>
        <taxon>Bacteria</taxon>
        <taxon>Pseudomonadati</taxon>
        <taxon>Pseudomonadota</taxon>
        <taxon>Betaproteobacteria</taxon>
        <taxon>Burkholderiales</taxon>
        <taxon>Burkholderiaceae</taxon>
        <taxon>Cupriavidus</taxon>
    </lineage>
</organism>
<dbReference type="SUPFAM" id="SSF82689">
    <property type="entry name" value="Mechanosensitive channel protein MscS (YggB), C-terminal domain"/>
    <property type="match status" value="1"/>
</dbReference>
<feature type="transmembrane region" description="Helical" evidence="7">
    <location>
        <begin position="26"/>
        <end position="44"/>
    </location>
</feature>
<comment type="function">
    <text evidence="7">Mechanosensitive channel that participates in the regulation of osmotic pressure changes within the cell, opening in response to stretch forces in the membrane lipid bilayer, without the need for other proteins. Contributes to normal resistance to hypoosmotic shock. Forms an ion channel of 1.0 nanosiemens conductance with a slight preference for anions.</text>
</comment>
<dbReference type="InterPro" id="IPR023408">
    <property type="entry name" value="MscS_beta-dom_sf"/>
</dbReference>
<dbReference type="EMBL" id="CP017755">
    <property type="protein sequence ID" value="AOZ08279.1"/>
    <property type="molecule type" value="Genomic_DNA"/>
</dbReference>
<evidence type="ECO:0000256" key="6">
    <source>
        <dbReference type="ARBA" id="ARBA00023136"/>
    </source>
</evidence>
<gene>
    <name evidence="11" type="ORF">BKK80_20030</name>
</gene>
<evidence type="ECO:0000256" key="4">
    <source>
        <dbReference type="ARBA" id="ARBA00022692"/>
    </source>
</evidence>
<evidence type="ECO:0000259" key="9">
    <source>
        <dbReference type="Pfam" id="PF21082"/>
    </source>
</evidence>
<name>A0ABN4TLU5_9BURK</name>
<keyword evidence="3" id="KW-1003">Cell membrane</keyword>
<evidence type="ECO:0000259" key="8">
    <source>
        <dbReference type="Pfam" id="PF00924"/>
    </source>
</evidence>
<dbReference type="InterPro" id="IPR045275">
    <property type="entry name" value="MscS_archaea/bacteria_type"/>
</dbReference>
<accession>A0ABN4TLU5</accession>
<dbReference type="Proteomes" id="UP000177515">
    <property type="component" value="Chromosome 2"/>
</dbReference>
<feature type="transmembrane region" description="Helical" evidence="7">
    <location>
        <begin position="94"/>
        <end position="125"/>
    </location>
</feature>
<dbReference type="Pfam" id="PF05552">
    <property type="entry name" value="MS_channel_1st_1"/>
    <property type="match status" value="1"/>
</dbReference>
<dbReference type="PANTHER" id="PTHR30221">
    <property type="entry name" value="SMALL-CONDUCTANCE MECHANOSENSITIVE CHANNEL"/>
    <property type="match status" value="1"/>
</dbReference>
<dbReference type="Gene3D" id="2.30.30.60">
    <property type="match status" value="1"/>
</dbReference>
<sequence length="296" mass="31409">MNLNIIEADKLQAAWTYLLQSAVQQGLNLLAALLILIVGWWLSARAAGAVRRIFERSGIDVTLRPMLASATQWIVRVLTLVLVLSQFGVQTASIIAMLGAAGLAIGLALQGTLQNIAAGIMLVLLRPFRVGQYIDAQGVAGTVRETGLFMTELTTADGVCLRVPNGKLWGSAITNYSENPTRRLDIEATVAFGSDLQAALAALRAMLAAEPRLLAEPRAEAMVINYAPQGITLNVRCWTASADYWGVRFDFYGRIEATLAAAGYPLALPLQELRMPAGAGPLAGAADPGAGTPAPR</sequence>
<reference evidence="11 12" key="1">
    <citation type="submission" date="2016-10" db="EMBL/GenBank/DDBJ databases">
        <title>Complete genome sequences of three Cupriavidus strains isolated from various Malaysian environments.</title>
        <authorList>
            <person name="Abdullah A.A.-A."/>
            <person name="Shafie N.A.H."/>
            <person name="Lau N.S."/>
        </authorList>
    </citation>
    <scope>NUCLEOTIDE SEQUENCE [LARGE SCALE GENOMIC DNA]</scope>
    <source>
        <strain evidence="11 12">USMAA1020</strain>
    </source>
</reference>
<proteinExistence type="inferred from homology"/>
<dbReference type="PANTHER" id="PTHR30221:SF8">
    <property type="entry name" value="SMALL-CONDUCTANCE MECHANOSENSITIVE CHANNEL"/>
    <property type="match status" value="1"/>
</dbReference>
<evidence type="ECO:0000256" key="3">
    <source>
        <dbReference type="ARBA" id="ARBA00022475"/>
    </source>
</evidence>
<feature type="transmembrane region" description="Helical" evidence="7">
    <location>
        <begin position="65"/>
        <end position="88"/>
    </location>
</feature>
<dbReference type="SUPFAM" id="SSF82861">
    <property type="entry name" value="Mechanosensitive channel protein MscS (YggB), transmembrane region"/>
    <property type="match status" value="1"/>
</dbReference>
<keyword evidence="7" id="KW-0997">Cell inner membrane</keyword>
<dbReference type="InterPro" id="IPR011066">
    <property type="entry name" value="MscS_channel_C_sf"/>
</dbReference>